<sequence length="40" mass="4976">MFDLQSDILKRYPLPQKHREGGGKWWPYSWFCLRSPFFKE</sequence>
<organism evidence="1">
    <name type="scientific">Arundo donax</name>
    <name type="common">Giant reed</name>
    <name type="synonym">Donax arundinaceus</name>
    <dbReference type="NCBI Taxonomy" id="35708"/>
    <lineage>
        <taxon>Eukaryota</taxon>
        <taxon>Viridiplantae</taxon>
        <taxon>Streptophyta</taxon>
        <taxon>Embryophyta</taxon>
        <taxon>Tracheophyta</taxon>
        <taxon>Spermatophyta</taxon>
        <taxon>Magnoliopsida</taxon>
        <taxon>Liliopsida</taxon>
        <taxon>Poales</taxon>
        <taxon>Poaceae</taxon>
        <taxon>PACMAD clade</taxon>
        <taxon>Arundinoideae</taxon>
        <taxon>Arundineae</taxon>
        <taxon>Arundo</taxon>
    </lineage>
</organism>
<accession>A0A0A9B5J8</accession>
<reference evidence="1" key="2">
    <citation type="journal article" date="2015" name="Data Brief">
        <title>Shoot transcriptome of the giant reed, Arundo donax.</title>
        <authorList>
            <person name="Barrero R.A."/>
            <person name="Guerrero F.D."/>
            <person name="Moolhuijzen P."/>
            <person name="Goolsby J.A."/>
            <person name="Tidwell J."/>
            <person name="Bellgard S.E."/>
            <person name="Bellgard M.I."/>
        </authorList>
    </citation>
    <scope>NUCLEOTIDE SEQUENCE</scope>
    <source>
        <tissue evidence="1">Shoot tissue taken approximately 20 cm above the soil surface</tissue>
    </source>
</reference>
<protein>
    <submittedName>
        <fullName evidence="1">Uncharacterized protein</fullName>
    </submittedName>
</protein>
<proteinExistence type="predicted"/>
<dbReference type="AlphaFoldDB" id="A0A0A9B5J8"/>
<dbReference type="EMBL" id="GBRH01240457">
    <property type="protein sequence ID" value="JAD57438.1"/>
    <property type="molecule type" value="Transcribed_RNA"/>
</dbReference>
<name>A0A0A9B5J8_ARUDO</name>
<reference evidence="1" key="1">
    <citation type="submission" date="2014-09" db="EMBL/GenBank/DDBJ databases">
        <authorList>
            <person name="Magalhaes I.L.F."/>
            <person name="Oliveira U."/>
            <person name="Santos F.R."/>
            <person name="Vidigal T.H.D.A."/>
            <person name="Brescovit A.D."/>
            <person name="Santos A.J."/>
        </authorList>
    </citation>
    <scope>NUCLEOTIDE SEQUENCE</scope>
    <source>
        <tissue evidence="1">Shoot tissue taken approximately 20 cm above the soil surface</tissue>
    </source>
</reference>
<evidence type="ECO:0000313" key="1">
    <source>
        <dbReference type="EMBL" id="JAD57438.1"/>
    </source>
</evidence>